<keyword evidence="1" id="KW-0812">Transmembrane</keyword>
<keyword evidence="1" id="KW-0472">Membrane</keyword>
<sequence>MRSSGGSVVPGDVDCASPTGLEGGLPLEQSTPQTLFFWATCADYGFRRSSVHPVRLLSKTSSTFTKLRSNESRTLHESFDAKHNSLTLARFIFASLVVVSHSFALGGYHANSDPWATWSKGQADLGNIAVEAFFLISGLLVAKSYDSVRGPGEFLFRRALRILPAFWLALIVGALVFGPIAWYHENHSLSGYFSGSVVGPWHYIYSNVFVQIHQWNINGLFASTPFGQNAPVSSINGSLWTLIFEAKCYIILAILGGLGLLRYRKLVVAITLFFFVMMVIHFVNPTLTVNIIPFFFPMAVSSFPFFFFVGVLFHLYGDAIPMNYRLGLAAWVVVAYTMFFGGWTVFGRLAFCYALLWTVLTFSAQWFERFGDPTYGTYVFAFPIQMMLADFGFSQLGRWNNNLYGALYIAVSLVLSTAMGYASWHLLEKHALRLKKRWPQRAGQSVA</sequence>
<feature type="transmembrane region" description="Helical" evidence="1">
    <location>
        <begin position="322"/>
        <end position="339"/>
    </location>
</feature>
<dbReference type="EMBL" id="CAFAAB010000010">
    <property type="protein sequence ID" value="CAB4775569.1"/>
    <property type="molecule type" value="Genomic_DNA"/>
</dbReference>
<protein>
    <submittedName>
        <fullName evidence="3">Unannotated protein</fullName>
    </submittedName>
</protein>
<dbReference type="GO" id="GO:0016747">
    <property type="term" value="F:acyltransferase activity, transferring groups other than amino-acyl groups"/>
    <property type="evidence" value="ECO:0007669"/>
    <property type="project" value="InterPro"/>
</dbReference>
<proteinExistence type="predicted"/>
<evidence type="ECO:0000313" key="3">
    <source>
        <dbReference type="EMBL" id="CAB4775569.1"/>
    </source>
</evidence>
<dbReference type="AlphaFoldDB" id="A0A6J6VW47"/>
<name>A0A6J6VW47_9ZZZZ</name>
<feature type="transmembrane region" description="Helical" evidence="1">
    <location>
        <begin position="295"/>
        <end position="315"/>
    </location>
</feature>
<reference evidence="3" key="1">
    <citation type="submission" date="2020-05" db="EMBL/GenBank/DDBJ databases">
        <authorList>
            <person name="Chiriac C."/>
            <person name="Salcher M."/>
            <person name="Ghai R."/>
            <person name="Kavagutti S V."/>
        </authorList>
    </citation>
    <scope>NUCLEOTIDE SEQUENCE</scope>
</reference>
<feature type="domain" description="Acyltransferase 3" evidence="2">
    <location>
        <begin position="84"/>
        <end position="419"/>
    </location>
</feature>
<accession>A0A6J6VW47</accession>
<organism evidence="3">
    <name type="scientific">freshwater metagenome</name>
    <dbReference type="NCBI Taxonomy" id="449393"/>
    <lineage>
        <taxon>unclassified sequences</taxon>
        <taxon>metagenomes</taxon>
        <taxon>ecological metagenomes</taxon>
    </lineage>
</organism>
<feature type="transmembrane region" description="Helical" evidence="1">
    <location>
        <begin position="88"/>
        <end position="105"/>
    </location>
</feature>
<keyword evidence="1" id="KW-1133">Transmembrane helix</keyword>
<feature type="transmembrane region" description="Helical" evidence="1">
    <location>
        <begin position="266"/>
        <end position="283"/>
    </location>
</feature>
<feature type="transmembrane region" description="Helical" evidence="1">
    <location>
        <begin position="125"/>
        <end position="142"/>
    </location>
</feature>
<evidence type="ECO:0000256" key="1">
    <source>
        <dbReference type="SAM" id="Phobius"/>
    </source>
</evidence>
<dbReference type="InterPro" id="IPR002656">
    <property type="entry name" value="Acyl_transf_3_dom"/>
</dbReference>
<gene>
    <name evidence="3" type="ORF">UFOPK2958_00170</name>
</gene>
<feature type="transmembrane region" description="Helical" evidence="1">
    <location>
        <begin position="162"/>
        <end position="183"/>
    </location>
</feature>
<feature type="transmembrane region" description="Helical" evidence="1">
    <location>
        <begin position="405"/>
        <end position="427"/>
    </location>
</feature>
<feature type="transmembrane region" description="Helical" evidence="1">
    <location>
        <begin position="239"/>
        <end position="261"/>
    </location>
</feature>
<evidence type="ECO:0000259" key="2">
    <source>
        <dbReference type="Pfam" id="PF01757"/>
    </source>
</evidence>
<dbReference type="Pfam" id="PF01757">
    <property type="entry name" value="Acyl_transf_3"/>
    <property type="match status" value="1"/>
</dbReference>